<name>A0A6M3IRL8_9ZZZZ</name>
<dbReference type="Pfam" id="PF25045">
    <property type="entry name" value="vWA_Ro60"/>
    <property type="match status" value="1"/>
</dbReference>
<dbReference type="InterPro" id="IPR052652">
    <property type="entry name" value="Telomerase_Complex_Comp"/>
</dbReference>
<dbReference type="Gene3D" id="3.40.50.410">
    <property type="entry name" value="von Willebrand factor, type A domain"/>
    <property type="match status" value="1"/>
</dbReference>
<dbReference type="InterPro" id="IPR056800">
    <property type="entry name" value="vWA_Ro60"/>
</dbReference>
<dbReference type="EMBL" id="MT142200">
    <property type="protein sequence ID" value="QJA76020.1"/>
    <property type="molecule type" value="Genomic_DNA"/>
</dbReference>
<dbReference type="GO" id="GO:0070034">
    <property type="term" value="F:telomerase RNA binding"/>
    <property type="evidence" value="ECO:0007669"/>
    <property type="project" value="TreeGrafter"/>
</dbReference>
<dbReference type="GO" id="GO:0000722">
    <property type="term" value="P:telomere maintenance via recombination"/>
    <property type="evidence" value="ECO:0007669"/>
    <property type="project" value="TreeGrafter"/>
</dbReference>
<dbReference type="InterPro" id="IPR036465">
    <property type="entry name" value="vWFA_dom_sf"/>
</dbReference>
<evidence type="ECO:0000313" key="3">
    <source>
        <dbReference type="EMBL" id="QJA76020.1"/>
    </source>
</evidence>
<protein>
    <submittedName>
        <fullName evidence="2">Putative TROVE domain containing protein</fullName>
    </submittedName>
</protein>
<proteinExistence type="predicted"/>
<dbReference type="GO" id="GO:0005697">
    <property type="term" value="C:telomerase holoenzyme complex"/>
    <property type="evidence" value="ECO:0007669"/>
    <property type="project" value="TreeGrafter"/>
</dbReference>
<dbReference type="SUPFAM" id="SSF140864">
    <property type="entry name" value="TROVE domain-like"/>
    <property type="match status" value="1"/>
</dbReference>
<accession>A0A6M3IRL8</accession>
<evidence type="ECO:0000259" key="1">
    <source>
        <dbReference type="PROSITE" id="PS50988"/>
    </source>
</evidence>
<gene>
    <name evidence="3" type="ORF">MM415A01602_0004</name>
    <name evidence="2" type="ORF">MM415B01218_0003</name>
</gene>
<dbReference type="GO" id="GO:0003720">
    <property type="term" value="F:telomerase activity"/>
    <property type="evidence" value="ECO:0007669"/>
    <property type="project" value="TreeGrafter"/>
</dbReference>
<dbReference type="Pfam" id="PF05731">
    <property type="entry name" value="TROVE"/>
    <property type="match status" value="2"/>
</dbReference>
<dbReference type="SUPFAM" id="SSF53300">
    <property type="entry name" value="vWA-like"/>
    <property type="match status" value="1"/>
</dbReference>
<organism evidence="2">
    <name type="scientific">viral metagenome</name>
    <dbReference type="NCBI Taxonomy" id="1070528"/>
    <lineage>
        <taxon>unclassified sequences</taxon>
        <taxon>metagenomes</taxon>
        <taxon>organismal metagenomes</taxon>
    </lineage>
</organism>
<dbReference type="InterPro" id="IPR008858">
    <property type="entry name" value="TROVE_dom"/>
</dbReference>
<dbReference type="PANTHER" id="PTHR44791:SF1">
    <property type="entry name" value="TELOMERASE PROTEIN COMPONENT 1"/>
    <property type="match status" value="1"/>
</dbReference>
<dbReference type="EMBL" id="MT141390">
    <property type="protein sequence ID" value="QJA59944.1"/>
    <property type="molecule type" value="Genomic_DNA"/>
</dbReference>
<sequence>MGGFNKRKIYASKNFEDDKCYNISPELDLYSTICTSILQSTFYIPSTNDQLNIIKSKMRKVDDEFIAKLAIYAREEMYLRSIPLVLTVELAKRHRGDNLIRKLVSRVISRADEITEILGYYISANPKDLNFNHRKDGSKIPKRMFGISNQFMKGVADSFKKFNEYQFSKYNRKTEIQLRDVLNITHPKPENEEMSSLFRKILDRKLETPYTWEVELSKAGQTKEDKKTVWENLIDSKKMGYMATLRNLRNFVESGVSIKHLGKVFDYISNPIAVSKSKQLPFRFLSAYKIILECDKSSILLNALEEAVKHTVNNFPMFDNESILIASDVSGSMYHPISEKSNIMNFDIGILLSMILKNKCKNVTTGMFGEIWKVIDYPETNILKNTINMILREGEVGYSTNGWKVLSWVNNEHKHYDRIMIFTDGQMWNSDGSSSNISDEWKKYKKTNPNSKLYLFNLMPYGDSPVDLREGNVCLISGWSDKIFNVLSGLEKGENILNDIRSIKI</sequence>
<dbReference type="InterPro" id="IPR037214">
    <property type="entry name" value="TROVE_dom_sf"/>
</dbReference>
<feature type="domain" description="TROVE" evidence="1">
    <location>
        <begin position="12"/>
        <end position="320"/>
    </location>
</feature>
<evidence type="ECO:0000313" key="2">
    <source>
        <dbReference type="EMBL" id="QJA59944.1"/>
    </source>
</evidence>
<reference evidence="2" key="1">
    <citation type="submission" date="2020-03" db="EMBL/GenBank/DDBJ databases">
        <title>The deep terrestrial virosphere.</title>
        <authorList>
            <person name="Holmfeldt K."/>
            <person name="Nilsson E."/>
            <person name="Simone D."/>
            <person name="Lopez-Fernandez M."/>
            <person name="Wu X."/>
            <person name="de Brujin I."/>
            <person name="Lundin D."/>
            <person name="Andersson A."/>
            <person name="Bertilsson S."/>
            <person name="Dopson M."/>
        </authorList>
    </citation>
    <scope>NUCLEOTIDE SEQUENCE</scope>
    <source>
        <strain evidence="3">MM415A01602</strain>
        <strain evidence="2">MM415B01218</strain>
    </source>
</reference>
<dbReference type="PANTHER" id="PTHR44791">
    <property type="entry name" value="TELOMERASE PROTEIN COMPONENT 1 TEP1"/>
    <property type="match status" value="1"/>
</dbReference>
<dbReference type="AlphaFoldDB" id="A0A6M3IRL8"/>
<dbReference type="PROSITE" id="PS50988">
    <property type="entry name" value="TROVE"/>
    <property type="match status" value="1"/>
</dbReference>